<reference evidence="1" key="1">
    <citation type="submission" date="2020-09" db="EMBL/GenBank/DDBJ databases">
        <title>Genome-Enabled Discovery of Anthraquinone Biosynthesis in Senna tora.</title>
        <authorList>
            <person name="Kang S.-H."/>
            <person name="Pandey R.P."/>
            <person name="Lee C.-M."/>
            <person name="Sim J.-S."/>
            <person name="Jeong J.-T."/>
            <person name="Choi B.-S."/>
            <person name="Jung M."/>
            <person name="Ginzburg D."/>
            <person name="Zhao K."/>
            <person name="Won S.Y."/>
            <person name="Oh T.-J."/>
            <person name="Yu Y."/>
            <person name="Kim N.-H."/>
            <person name="Lee O.R."/>
            <person name="Lee T.-H."/>
            <person name="Bashyal P."/>
            <person name="Kim T.-S."/>
            <person name="Lee W.-H."/>
            <person name="Kawkins C."/>
            <person name="Kim C.-K."/>
            <person name="Kim J.S."/>
            <person name="Ahn B.O."/>
            <person name="Rhee S.Y."/>
            <person name="Sohng J.K."/>
        </authorList>
    </citation>
    <scope>NUCLEOTIDE SEQUENCE</scope>
    <source>
        <tissue evidence="1">Leaf</tissue>
    </source>
</reference>
<proteinExistence type="predicted"/>
<organism evidence="1 2">
    <name type="scientific">Senna tora</name>
    <dbReference type="NCBI Taxonomy" id="362788"/>
    <lineage>
        <taxon>Eukaryota</taxon>
        <taxon>Viridiplantae</taxon>
        <taxon>Streptophyta</taxon>
        <taxon>Embryophyta</taxon>
        <taxon>Tracheophyta</taxon>
        <taxon>Spermatophyta</taxon>
        <taxon>Magnoliopsida</taxon>
        <taxon>eudicotyledons</taxon>
        <taxon>Gunneridae</taxon>
        <taxon>Pentapetalae</taxon>
        <taxon>rosids</taxon>
        <taxon>fabids</taxon>
        <taxon>Fabales</taxon>
        <taxon>Fabaceae</taxon>
        <taxon>Caesalpinioideae</taxon>
        <taxon>Cassia clade</taxon>
        <taxon>Senna</taxon>
    </lineage>
</organism>
<name>A0A834TJ28_9FABA</name>
<evidence type="ECO:0000313" key="1">
    <source>
        <dbReference type="EMBL" id="KAF7823028.1"/>
    </source>
</evidence>
<sequence length="68" mass="7815">MARETEQIKLKDEEIKEVYLVEVAEHEETIGLTMRIGRTHMMCMYVSSRAKGYPPFKGTDLHNVASNT</sequence>
<accession>A0A834TJ28</accession>
<dbReference type="Proteomes" id="UP000634136">
    <property type="component" value="Unassembled WGS sequence"/>
</dbReference>
<keyword evidence="2" id="KW-1185">Reference proteome</keyword>
<dbReference type="AlphaFoldDB" id="A0A834TJ28"/>
<protein>
    <submittedName>
        <fullName evidence="1">Uncharacterized protein</fullName>
    </submittedName>
</protein>
<gene>
    <name evidence="1" type="ORF">G2W53_021172</name>
</gene>
<dbReference type="EMBL" id="JAAIUW010000007">
    <property type="protein sequence ID" value="KAF7823028.1"/>
    <property type="molecule type" value="Genomic_DNA"/>
</dbReference>
<evidence type="ECO:0000313" key="2">
    <source>
        <dbReference type="Proteomes" id="UP000634136"/>
    </source>
</evidence>
<comment type="caution">
    <text evidence="1">The sequence shown here is derived from an EMBL/GenBank/DDBJ whole genome shotgun (WGS) entry which is preliminary data.</text>
</comment>